<feature type="region of interest" description="Disordered" evidence="15">
    <location>
        <begin position="127"/>
        <end position="154"/>
    </location>
</feature>
<keyword evidence="9" id="KW-0804">Transcription</keyword>
<dbReference type="KEGG" id="aten:116301409"/>
<dbReference type="OrthoDB" id="5411773at2759"/>
<dbReference type="InterPro" id="IPR028651">
    <property type="entry name" value="ING_fam"/>
</dbReference>
<feature type="binding site" evidence="12">
    <location>
        <position position="400"/>
    </location>
    <ligand>
        <name>Zn(2+)</name>
        <dbReference type="ChEBI" id="CHEBI:29105"/>
        <label>2</label>
    </ligand>
</feature>
<feature type="compositionally biased region" description="Polar residues" evidence="15">
    <location>
        <begin position="300"/>
        <end position="310"/>
    </location>
</feature>
<dbReference type="InterPro" id="IPR013083">
    <property type="entry name" value="Znf_RING/FYVE/PHD"/>
</dbReference>
<evidence type="ECO:0000256" key="3">
    <source>
        <dbReference type="ARBA" id="ARBA00022604"/>
    </source>
</evidence>
<organism evidence="17 18">
    <name type="scientific">Actinia tenebrosa</name>
    <name type="common">Australian red waratah sea anemone</name>
    <dbReference type="NCBI Taxonomy" id="6105"/>
    <lineage>
        <taxon>Eukaryota</taxon>
        <taxon>Metazoa</taxon>
        <taxon>Cnidaria</taxon>
        <taxon>Anthozoa</taxon>
        <taxon>Hexacorallia</taxon>
        <taxon>Actiniaria</taxon>
        <taxon>Actiniidae</taxon>
        <taxon>Actinia</taxon>
    </lineage>
</organism>
<dbReference type="GO" id="GO:0035267">
    <property type="term" value="C:NuA4 histone acetyltransferase complex"/>
    <property type="evidence" value="ECO:0007669"/>
    <property type="project" value="TreeGrafter"/>
</dbReference>
<dbReference type="SMART" id="SM01408">
    <property type="entry name" value="ING"/>
    <property type="match status" value="1"/>
</dbReference>
<evidence type="ECO:0000256" key="15">
    <source>
        <dbReference type="SAM" id="MobiDB-lite"/>
    </source>
</evidence>
<dbReference type="FunCoup" id="A0A6P8II00">
    <property type="interactions" value="1927"/>
</dbReference>
<dbReference type="CDD" id="cd16858">
    <property type="entry name" value="ING_ING3_Yng2p"/>
    <property type="match status" value="1"/>
</dbReference>
<dbReference type="GO" id="GO:0005634">
    <property type="term" value="C:nucleus"/>
    <property type="evidence" value="ECO:0007669"/>
    <property type="project" value="UniProtKB-SubCell"/>
</dbReference>
<evidence type="ECO:0000256" key="14">
    <source>
        <dbReference type="RuleBase" id="RU361213"/>
    </source>
</evidence>
<dbReference type="GO" id="GO:0006325">
    <property type="term" value="P:chromatin organization"/>
    <property type="evidence" value="ECO:0007669"/>
    <property type="project" value="UniProtKB-KW"/>
</dbReference>
<keyword evidence="17" id="KW-1185">Reference proteome</keyword>
<sequence length="412" mass="45957">MLYLEDYLELIEQLPLELRERFTEMREMDLQVQNSIDDLDIRVKQFFMNCRKAKPEWKDQQYKQIKDEYQKSLEDAEEKVTIAGQIYDLVDKHLRKLDQELTKFKMELEADNAGITEVLEQRSLRLDEPIHPPSPMRNNHLTPSSQTFNSQKRKYSQVDVVSNDITNGEHSLLMPTYSSYSPLSSYTQMSPSPKVSTPQSPSPSISFTVGMLGAGSNAAAHAMSNTVQMQQSRRVGNALKTPYGTSYKGNTDYLGTGLGVIPSSSSAGNINGLQSGSFETPSPMPPSLTMPVTPVEPQTQLTVPTATSSQRKTKKNKLPSQMAEAAPASAQVAAQDAAEAAAAVPEWFYDPDEPRYCLCNQVSYGEMVGCDNPDCAIEWFHYGCVGLTDAPKGKWYCPQCATQLKQKRSRHK</sequence>
<feature type="binding site" evidence="12">
    <location>
        <position position="397"/>
    </location>
    <ligand>
        <name>Zn(2+)</name>
        <dbReference type="ChEBI" id="CHEBI:29105"/>
        <label>2</label>
    </ligand>
</feature>
<keyword evidence="7 14" id="KW-0156">Chromatin regulator</keyword>
<evidence type="ECO:0000259" key="16">
    <source>
        <dbReference type="PROSITE" id="PS50016"/>
    </source>
</evidence>
<dbReference type="InParanoid" id="A0A6P8II00"/>
<evidence type="ECO:0000313" key="18">
    <source>
        <dbReference type="RefSeq" id="XP_031566320.1"/>
    </source>
</evidence>
<dbReference type="PROSITE" id="PS50016">
    <property type="entry name" value="ZF_PHD_2"/>
    <property type="match status" value="1"/>
</dbReference>
<feature type="region of interest" description="Disordered" evidence="15">
    <location>
        <begin position="300"/>
        <end position="323"/>
    </location>
</feature>
<comment type="function">
    <text evidence="14">Component of an histone acetyltransferase complex.</text>
</comment>
<comment type="similarity">
    <text evidence="2 14">Belongs to the ING family.</text>
</comment>
<evidence type="ECO:0000256" key="9">
    <source>
        <dbReference type="ARBA" id="ARBA00023163"/>
    </source>
</evidence>
<feature type="binding site" evidence="12">
    <location>
        <position position="375"/>
    </location>
    <ligand>
        <name>Zn(2+)</name>
        <dbReference type="ChEBI" id="CHEBI:29105"/>
        <label>2</label>
    </ligand>
</feature>
<dbReference type="InterPro" id="IPR001965">
    <property type="entry name" value="Znf_PHD"/>
</dbReference>
<feature type="site" description="Histone H3K4me3 binding" evidence="11">
    <location>
        <position position="356"/>
    </location>
</feature>
<evidence type="ECO:0000256" key="6">
    <source>
        <dbReference type="ARBA" id="ARBA00022833"/>
    </source>
</evidence>
<feature type="binding site" evidence="12">
    <location>
        <position position="381"/>
    </location>
    <ligand>
        <name>Zn(2+)</name>
        <dbReference type="ChEBI" id="CHEBI:29105"/>
        <label>1</label>
    </ligand>
</feature>
<dbReference type="PANTHER" id="PTHR10333">
    <property type="entry name" value="INHIBITOR OF GROWTH PROTEIN"/>
    <property type="match status" value="1"/>
</dbReference>
<evidence type="ECO:0000256" key="13">
    <source>
        <dbReference type="PROSITE-ProRule" id="PRU00146"/>
    </source>
</evidence>
<keyword evidence="10 14" id="KW-0539">Nucleus</keyword>
<evidence type="ECO:0000256" key="5">
    <source>
        <dbReference type="ARBA" id="ARBA00022771"/>
    </source>
</evidence>
<gene>
    <name evidence="18" type="primary">LOC116301409</name>
</gene>
<evidence type="ECO:0000256" key="4">
    <source>
        <dbReference type="ARBA" id="ARBA00022723"/>
    </source>
</evidence>
<feature type="binding site" evidence="12">
    <location>
        <position position="384"/>
    </location>
    <ligand>
        <name>Zn(2+)</name>
        <dbReference type="ChEBI" id="CHEBI:29105"/>
        <label>1</label>
    </ligand>
</feature>
<dbReference type="InterPro" id="IPR019786">
    <property type="entry name" value="Zinc_finger_PHD-type_CS"/>
</dbReference>
<feature type="compositionally biased region" description="Polar residues" evidence="15">
    <location>
        <begin position="191"/>
        <end position="202"/>
    </location>
</feature>
<evidence type="ECO:0000256" key="11">
    <source>
        <dbReference type="PIRSR" id="PIRSR628651-50"/>
    </source>
</evidence>
<feature type="site" description="Histone H3K4me3 binding" evidence="11">
    <location>
        <position position="371"/>
    </location>
</feature>
<evidence type="ECO:0000256" key="10">
    <source>
        <dbReference type="ARBA" id="ARBA00023242"/>
    </source>
</evidence>
<reference evidence="18" key="1">
    <citation type="submission" date="2025-08" db="UniProtKB">
        <authorList>
            <consortium name="RefSeq"/>
        </authorList>
    </citation>
    <scope>IDENTIFICATION</scope>
    <source>
        <tissue evidence="18">Tentacle</tissue>
    </source>
</reference>
<evidence type="ECO:0000256" key="7">
    <source>
        <dbReference type="ARBA" id="ARBA00022853"/>
    </source>
</evidence>
<keyword evidence="6 12" id="KW-0862">Zinc</keyword>
<keyword evidence="4 12" id="KW-0479">Metal-binding</keyword>
<dbReference type="InterPro" id="IPR019787">
    <property type="entry name" value="Znf_PHD-finger"/>
</dbReference>
<evidence type="ECO:0000256" key="1">
    <source>
        <dbReference type="ARBA" id="ARBA00004123"/>
    </source>
</evidence>
<dbReference type="GO" id="GO:0008270">
    <property type="term" value="F:zinc ion binding"/>
    <property type="evidence" value="ECO:0007669"/>
    <property type="project" value="UniProtKB-KW"/>
</dbReference>
<feature type="compositionally biased region" description="Polar residues" evidence="15">
    <location>
        <begin position="136"/>
        <end position="150"/>
    </location>
</feature>
<keyword evidence="8" id="KW-0805">Transcription regulation</keyword>
<evidence type="ECO:0000313" key="17">
    <source>
        <dbReference type="Proteomes" id="UP000515163"/>
    </source>
</evidence>
<dbReference type="AlphaFoldDB" id="A0A6P8II00"/>
<comment type="subcellular location">
    <subcellularLocation>
        <location evidence="1 14">Nucleus</location>
    </subcellularLocation>
</comment>
<dbReference type="Gene3D" id="6.10.140.1740">
    <property type="match status" value="1"/>
</dbReference>
<dbReference type="CDD" id="cd15585">
    <property type="entry name" value="PHD_ING3"/>
    <property type="match status" value="1"/>
</dbReference>
<feature type="domain" description="PHD-type" evidence="16">
    <location>
        <begin position="354"/>
        <end position="403"/>
    </location>
</feature>
<keyword evidence="5 13" id="KW-0863">Zinc-finger</keyword>
<evidence type="ECO:0000256" key="8">
    <source>
        <dbReference type="ARBA" id="ARBA00023015"/>
    </source>
</evidence>
<dbReference type="Gene3D" id="3.30.40.10">
    <property type="entry name" value="Zinc/RING finger domain, C3HC4 (zinc finger)"/>
    <property type="match status" value="1"/>
</dbReference>
<accession>A0A6P8II00</accession>
<dbReference type="PROSITE" id="PS01359">
    <property type="entry name" value="ZF_PHD_1"/>
    <property type="match status" value="1"/>
</dbReference>
<dbReference type="GeneID" id="116301409"/>
<dbReference type="Proteomes" id="UP000515163">
    <property type="component" value="Unplaced"/>
</dbReference>
<comment type="subunit">
    <text evidence="14">Component of an histone acetyltransferase complex. Interacts with H3K4me3 and to a lesser extent with H3K4me2.</text>
</comment>
<feature type="binding site" evidence="12">
    <location>
        <position position="370"/>
    </location>
    <ligand>
        <name>Zn(2+)</name>
        <dbReference type="ChEBI" id="CHEBI:29105"/>
        <label>2</label>
    </ligand>
</feature>
<dbReference type="FunFam" id="3.30.40.10:FF:000103">
    <property type="entry name" value="Inhibitor of growth protein"/>
    <property type="match status" value="1"/>
</dbReference>
<dbReference type="PANTHER" id="PTHR10333:SF103">
    <property type="entry name" value="INHIBITOR OF GROWTH PROTEIN 3"/>
    <property type="match status" value="1"/>
</dbReference>
<comment type="domain">
    <text evidence="14">The PHD-type zinc finger mediates the binding to H3K4me3.</text>
</comment>
<protein>
    <recommendedName>
        <fullName evidence="14">Inhibitor of growth protein</fullName>
    </recommendedName>
</protein>
<feature type="site" description="Histone H3K4me3 binding" evidence="11">
    <location>
        <position position="367"/>
    </location>
</feature>
<feature type="binding site" evidence="12">
    <location>
        <position position="357"/>
    </location>
    <ligand>
        <name>Zn(2+)</name>
        <dbReference type="ChEBI" id="CHEBI:29105"/>
        <label>1</label>
    </ligand>
</feature>
<dbReference type="InterPro" id="IPR042020">
    <property type="entry name" value="ING3_PHD"/>
</dbReference>
<dbReference type="InterPro" id="IPR011011">
    <property type="entry name" value="Znf_FYVE_PHD"/>
</dbReference>
<dbReference type="SUPFAM" id="SSF57903">
    <property type="entry name" value="FYVE/PHD zinc finger"/>
    <property type="match status" value="1"/>
</dbReference>
<feature type="region of interest" description="Disordered" evidence="15">
    <location>
        <begin position="183"/>
        <end position="202"/>
    </location>
</feature>
<proteinExistence type="inferred from homology"/>
<keyword evidence="3" id="KW-0341">Growth regulation</keyword>
<feature type="site" description="Histone H3K4me3 binding" evidence="11">
    <location>
        <position position="379"/>
    </location>
</feature>
<dbReference type="SMART" id="SM00249">
    <property type="entry name" value="PHD"/>
    <property type="match status" value="1"/>
</dbReference>
<evidence type="ECO:0000256" key="12">
    <source>
        <dbReference type="PIRSR" id="PIRSR628651-51"/>
    </source>
</evidence>
<evidence type="ECO:0000256" key="2">
    <source>
        <dbReference type="ARBA" id="ARBA00010210"/>
    </source>
</evidence>
<feature type="binding site" evidence="12">
    <location>
        <position position="359"/>
    </location>
    <ligand>
        <name>Zn(2+)</name>
        <dbReference type="ChEBI" id="CHEBI:29105"/>
        <label>1</label>
    </ligand>
</feature>
<dbReference type="Pfam" id="PF12998">
    <property type="entry name" value="ING"/>
    <property type="match status" value="1"/>
</dbReference>
<name>A0A6P8II00_ACTTE</name>
<dbReference type="InterPro" id="IPR024610">
    <property type="entry name" value="ING_N_histone-binding"/>
</dbReference>
<dbReference type="RefSeq" id="XP_031566320.1">
    <property type="nucleotide sequence ID" value="XM_031710460.1"/>
</dbReference>